<evidence type="ECO:0000313" key="3">
    <source>
        <dbReference type="Proteomes" id="UP000288079"/>
    </source>
</evidence>
<name>A0A401LW34_9BACE</name>
<dbReference type="RefSeq" id="WP_125041631.1">
    <property type="nucleotide sequence ID" value="NZ_BHWB01000007.1"/>
</dbReference>
<proteinExistence type="predicted"/>
<dbReference type="EMBL" id="BHWB01000007">
    <property type="protein sequence ID" value="GCB35746.1"/>
    <property type="molecule type" value="Genomic_DNA"/>
</dbReference>
<organism evidence="2 3">
    <name type="scientific">Bacteroides faecalis</name>
    <dbReference type="NCBI Taxonomy" id="2447885"/>
    <lineage>
        <taxon>Bacteria</taxon>
        <taxon>Pseudomonadati</taxon>
        <taxon>Bacteroidota</taxon>
        <taxon>Bacteroidia</taxon>
        <taxon>Bacteroidales</taxon>
        <taxon>Bacteroidaceae</taxon>
        <taxon>Bacteroides</taxon>
    </lineage>
</organism>
<dbReference type="SUPFAM" id="SSF53098">
    <property type="entry name" value="Ribonuclease H-like"/>
    <property type="match status" value="1"/>
</dbReference>
<feature type="domain" description="Transposase IS4-like" evidence="1">
    <location>
        <begin position="168"/>
        <end position="332"/>
    </location>
</feature>
<dbReference type="GO" id="GO:0003677">
    <property type="term" value="F:DNA binding"/>
    <property type="evidence" value="ECO:0007669"/>
    <property type="project" value="InterPro"/>
</dbReference>
<evidence type="ECO:0000259" key="1">
    <source>
        <dbReference type="Pfam" id="PF01609"/>
    </source>
</evidence>
<comment type="caution">
    <text evidence="2">The sequence shown here is derived from an EMBL/GenBank/DDBJ whole genome shotgun (WGS) entry which is preliminary data.</text>
</comment>
<dbReference type="GO" id="GO:0004803">
    <property type="term" value="F:transposase activity"/>
    <property type="evidence" value="ECO:0007669"/>
    <property type="project" value="InterPro"/>
</dbReference>
<keyword evidence="3" id="KW-1185">Reference proteome</keyword>
<reference evidence="2 3" key="1">
    <citation type="submission" date="2018-10" db="EMBL/GenBank/DDBJ databases">
        <title>Draft Genome Sequence of Bacteroides sp. KCTC 15687.</title>
        <authorList>
            <person name="Yu S.Y."/>
            <person name="Kim J.S."/>
            <person name="Oh B.S."/>
            <person name="Park S.H."/>
            <person name="Kang S.W."/>
            <person name="Park J.E."/>
            <person name="Choi S.H."/>
            <person name="Han K.I."/>
            <person name="Lee K.C."/>
            <person name="Eom M.K."/>
            <person name="Suh M.K."/>
            <person name="Lee D.H."/>
            <person name="Yoon H."/>
            <person name="Kim B."/>
            <person name="Yang S.J."/>
            <person name="Lee J.S."/>
            <person name="Lee J.H."/>
        </authorList>
    </citation>
    <scope>NUCLEOTIDE SEQUENCE [LARGE SCALE GENOMIC DNA]</scope>
    <source>
        <strain evidence="2 3">KCTC 15687</strain>
    </source>
</reference>
<gene>
    <name evidence="2" type="ORF">KGMB02408_26910</name>
</gene>
<evidence type="ECO:0000313" key="2">
    <source>
        <dbReference type="EMBL" id="GCB35746.1"/>
    </source>
</evidence>
<dbReference type="InterPro" id="IPR012337">
    <property type="entry name" value="RNaseH-like_sf"/>
</dbReference>
<sequence>MNKTALNQYEEIVTDALKSCSAKLRKSFKTAFIQLIILYMVLPRKINFTQMGRYSDSSEQRFRQLFERGFDWMQFNLFLMRERFGESTRKAIDIDASYISKSGKKTPYIGKFWSGCASAMKRGLEILGIGIIDIDSRDCMMLRAEQTPNKAYLEKQGEDYNLVDWYLDVLRKYKDKLLGITRYIVADAWFSKAKFVNEACLMGFHVISRLRDDAALWYSHNGVRTGKRGRPRIKGEKIDFEKLDLQHCEILDIEGGRAYSVKTYSKAMKRNIKVVVHYPESGGHKIYFSTDLDMSAKDIIEYYRTRFQIEFCFRDSKQFTGLNDCQTRDLKKLDFAFNASPASVNIAKVMRQRYYPALSSGLLKEYLSNIYMLKRFFSKSGLKPNRTFNTKLIKELFGIVAEAA</sequence>
<accession>A0A401LW34</accession>
<dbReference type="InterPro" id="IPR002559">
    <property type="entry name" value="Transposase_11"/>
</dbReference>
<dbReference type="Pfam" id="PF01609">
    <property type="entry name" value="DDE_Tnp_1"/>
    <property type="match status" value="1"/>
</dbReference>
<protein>
    <submittedName>
        <fullName evidence="2">Transposase</fullName>
    </submittedName>
</protein>
<dbReference type="GO" id="GO:0006313">
    <property type="term" value="P:DNA transposition"/>
    <property type="evidence" value="ECO:0007669"/>
    <property type="project" value="InterPro"/>
</dbReference>
<dbReference type="AlphaFoldDB" id="A0A401LW34"/>
<dbReference type="OrthoDB" id="634338at2"/>
<dbReference type="Proteomes" id="UP000288079">
    <property type="component" value="Unassembled WGS sequence"/>
</dbReference>